<evidence type="ECO:0000313" key="7">
    <source>
        <dbReference type="EMBL" id="PWI33589.1"/>
    </source>
</evidence>
<feature type="compositionally biased region" description="Polar residues" evidence="4">
    <location>
        <begin position="384"/>
        <end position="394"/>
    </location>
</feature>
<evidence type="ECO:0000259" key="6">
    <source>
        <dbReference type="PROSITE" id="PS50111"/>
    </source>
</evidence>
<reference evidence="7 8" key="1">
    <citation type="submission" date="2018-05" db="EMBL/GenBank/DDBJ databases">
        <title>Vibrio limimaris sp. nov., isolated from marine sediment.</title>
        <authorList>
            <person name="Li C.-M."/>
        </authorList>
    </citation>
    <scope>NUCLEOTIDE SEQUENCE [LARGE SCALE GENOMIC DNA]</scope>
    <source>
        <strain evidence="7 8">E4404</strain>
    </source>
</reference>
<feature type="domain" description="Methyl-accepting transducer" evidence="6">
    <location>
        <begin position="108"/>
        <end position="276"/>
    </location>
</feature>
<dbReference type="PROSITE" id="PS50111">
    <property type="entry name" value="CHEMOTAXIS_TRANSDUC_2"/>
    <property type="match status" value="1"/>
</dbReference>
<keyword evidence="8" id="KW-1185">Reference proteome</keyword>
<dbReference type="GO" id="GO:0016020">
    <property type="term" value="C:membrane"/>
    <property type="evidence" value="ECO:0007669"/>
    <property type="project" value="UniProtKB-SubCell"/>
</dbReference>
<comment type="subcellular location">
    <subcellularLocation>
        <location evidence="1">Membrane</location>
    </subcellularLocation>
</comment>
<keyword evidence="5" id="KW-0812">Transmembrane</keyword>
<dbReference type="GO" id="GO:0007165">
    <property type="term" value="P:signal transduction"/>
    <property type="evidence" value="ECO:0007669"/>
    <property type="project" value="UniProtKB-KW"/>
</dbReference>
<dbReference type="SMART" id="SM00283">
    <property type="entry name" value="MA"/>
    <property type="match status" value="1"/>
</dbReference>
<dbReference type="Proteomes" id="UP000245362">
    <property type="component" value="Unassembled WGS sequence"/>
</dbReference>
<proteinExistence type="predicted"/>
<evidence type="ECO:0000256" key="2">
    <source>
        <dbReference type="ARBA" id="ARBA00023224"/>
    </source>
</evidence>
<dbReference type="RefSeq" id="WP_109319580.1">
    <property type="nucleotide sequence ID" value="NZ_QFWT01000004.1"/>
</dbReference>
<gene>
    <name evidence="7" type="ORF">DI392_08975</name>
</gene>
<dbReference type="EMBL" id="QFWT01000004">
    <property type="protein sequence ID" value="PWI33589.1"/>
    <property type="molecule type" value="Genomic_DNA"/>
</dbReference>
<dbReference type="SUPFAM" id="SSF58104">
    <property type="entry name" value="Methyl-accepting chemotaxis protein (MCP) signaling domain"/>
    <property type="match status" value="1"/>
</dbReference>
<dbReference type="Pfam" id="PF00015">
    <property type="entry name" value="MCPsignal"/>
    <property type="match status" value="1"/>
</dbReference>
<keyword evidence="5" id="KW-0472">Membrane</keyword>
<dbReference type="InterPro" id="IPR004089">
    <property type="entry name" value="MCPsignal_dom"/>
</dbReference>
<organism evidence="7 8">
    <name type="scientific">Vibrio albus</name>
    <dbReference type="NCBI Taxonomy" id="2200953"/>
    <lineage>
        <taxon>Bacteria</taxon>
        <taxon>Pseudomonadati</taxon>
        <taxon>Pseudomonadota</taxon>
        <taxon>Gammaproteobacteria</taxon>
        <taxon>Vibrionales</taxon>
        <taxon>Vibrionaceae</taxon>
        <taxon>Vibrio</taxon>
    </lineage>
</organism>
<dbReference type="AlphaFoldDB" id="A0A2U3B9W0"/>
<sequence length="394" mass="43539">MGKSYSAYIQPGIALVIFFNLIVLSGSPSIMWSINALLFVFSLGLAFQQFSATRDLSLQQQEDSEQNQKLSDSVHSLKQQLNDTYSFFSQIAPIWQRQLRSCSSQMEDNISTLTEKFAVLATEIGQVTQASHLSDEGHVLHEDELDRHQLENVEGQFIEIENSNRQLSTRISNLTQYTTELESMASDVGAIADQTSLLALNAAIEAARAGESGRGFAVVADEVRKLSAQSGETGSHIIEKMEEVAGIVQELSKVSEQTNESITDAIASSQTVVDGVIDHLTTRGDKLKDEGNKLLTLSLQAHGEIEQMLVAFQFQDRISQILGQVVSSMSQMEALAEERHQSRSTDRIPEPLNVQELIDSMKEDYVTSEQFINHSNDGSRRNTNDAAPSSVSFF</sequence>
<feature type="region of interest" description="Disordered" evidence="4">
    <location>
        <begin position="372"/>
        <end position="394"/>
    </location>
</feature>
<dbReference type="GO" id="GO:0006935">
    <property type="term" value="P:chemotaxis"/>
    <property type="evidence" value="ECO:0007669"/>
    <property type="project" value="UniProtKB-ARBA"/>
</dbReference>
<keyword evidence="2 3" id="KW-0807">Transducer</keyword>
<name>A0A2U3B9W0_9VIBR</name>
<evidence type="ECO:0000313" key="8">
    <source>
        <dbReference type="Proteomes" id="UP000245362"/>
    </source>
</evidence>
<comment type="caution">
    <text evidence="7">The sequence shown here is derived from an EMBL/GenBank/DDBJ whole genome shotgun (WGS) entry which is preliminary data.</text>
</comment>
<evidence type="ECO:0000256" key="4">
    <source>
        <dbReference type="SAM" id="MobiDB-lite"/>
    </source>
</evidence>
<keyword evidence="5" id="KW-1133">Transmembrane helix</keyword>
<protein>
    <recommendedName>
        <fullName evidence="6">Methyl-accepting transducer domain-containing protein</fullName>
    </recommendedName>
</protein>
<dbReference type="PANTHER" id="PTHR32089:SF112">
    <property type="entry name" value="LYSOZYME-LIKE PROTEIN-RELATED"/>
    <property type="match status" value="1"/>
</dbReference>
<dbReference type="OrthoDB" id="9765653at2"/>
<accession>A0A2U3B9W0</accession>
<evidence type="ECO:0000256" key="1">
    <source>
        <dbReference type="ARBA" id="ARBA00004370"/>
    </source>
</evidence>
<dbReference type="Gene3D" id="1.10.287.950">
    <property type="entry name" value="Methyl-accepting chemotaxis protein"/>
    <property type="match status" value="1"/>
</dbReference>
<evidence type="ECO:0000256" key="5">
    <source>
        <dbReference type="SAM" id="Phobius"/>
    </source>
</evidence>
<evidence type="ECO:0000256" key="3">
    <source>
        <dbReference type="PROSITE-ProRule" id="PRU00284"/>
    </source>
</evidence>
<feature type="transmembrane region" description="Helical" evidence="5">
    <location>
        <begin position="7"/>
        <end position="24"/>
    </location>
</feature>
<dbReference type="PANTHER" id="PTHR32089">
    <property type="entry name" value="METHYL-ACCEPTING CHEMOTAXIS PROTEIN MCPB"/>
    <property type="match status" value="1"/>
</dbReference>